<dbReference type="NCBIfam" id="NF045794">
    <property type="entry name" value="CsxC_fam"/>
    <property type="match status" value="1"/>
</dbReference>
<reference evidence="3" key="1">
    <citation type="submission" date="2016-11" db="EMBL/GenBank/DDBJ databases">
        <authorList>
            <person name="Varghese N."/>
            <person name="Submissions S."/>
        </authorList>
    </citation>
    <scope>NUCLEOTIDE SEQUENCE [LARGE SCALE GENOMIC DNA]</scope>
    <source>
        <strain evidence="3">DSM 15449</strain>
    </source>
</reference>
<gene>
    <name evidence="2" type="ORF">SAMN02746098_04657</name>
</gene>
<dbReference type="STRING" id="1121420.SAMN02746098_04657"/>
<sequence length="343" mass="39054">MSYLKNCSHQWTQHAPFVPTWVRETPSPKVCPQPIPPVSPNPIFPSTATLQICTPLQFEKLGPNSVLVTVSIPAESIITLPTKALEIKMIRKNLKITQSRFFNCVPSEPGIPRDTPKLFLGGLVRKDIQYSEVVHQTSTTVAGVIKDFVVDIPISCVIDLGRHLIFPPIHYNQQTEYGFAKSTPLPSGFSSKDHMLSSDLTEFNTLSQQFYNQLPTCELLYSQINEMDDALDRLPLHGGPFEECTFTTLQEKMIILIQLRLTFPTRINPHNHCDHDKDHKHNRDDKHRNHDKECKYCHPKKDRCIDSKVVFNRISAILAKLTQIIKGPHVAPLLFEYKSMLLL</sequence>
<dbReference type="AlphaFoldDB" id="A0A1M6E154"/>
<feature type="region of interest" description="Disordered" evidence="1">
    <location>
        <begin position="272"/>
        <end position="291"/>
    </location>
</feature>
<evidence type="ECO:0000313" key="3">
    <source>
        <dbReference type="Proteomes" id="UP000183954"/>
    </source>
</evidence>
<dbReference type="InterPro" id="IPR054845">
    <property type="entry name" value="Exosporium_prot_C"/>
</dbReference>
<evidence type="ECO:0000313" key="2">
    <source>
        <dbReference type="EMBL" id="SHI79237.1"/>
    </source>
</evidence>
<name>A0A1M6E154_9FIRM</name>
<keyword evidence="3" id="KW-1185">Reference proteome</keyword>
<evidence type="ECO:0008006" key="4">
    <source>
        <dbReference type="Google" id="ProtNLM"/>
    </source>
</evidence>
<organism evidence="2 3">
    <name type="scientific">Desulfosporosinus lacus DSM 15449</name>
    <dbReference type="NCBI Taxonomy" id="1121420"/>
    <lineage>
        <taxon>Bacteria</taxon>
        <taxon>Bacillati</taxon>
        <taxon>Bacillota</taxon>
        <taxon>Clostridia</taxon>
        <taxon>Eubacteriales</taxon>
        <taxon>Desulfitobacteriaceae</taxon>
        <taxon>Desulfosporosinus</taxon>
    </lineage>
</organism>
<accession>A0A1M6E154</accession>
<dbReference type="RefSeq" id="WP_073032592.1">
    <property type="nucleotide sequence ID" value="NZ_FQXJ01000025.1"/>
</dbReference>
<evidence type="ECO:0000256" key="1">
    <source>
        <dbReference type="SAM" id="MobiDB-lite"/>
    </source>
</evidence>
<dbReference type="EMBL" id="FQXJ01000025">
    <property type="protein sequence ID" value="SHI79237.1"/>
    <property type="molecule type" value="Genomic_DNA"/>
</dbReference>
<dbReference type="Proteomes" id="UP000183954">
    <property type="component" value="Unassembled WGS sequence"/>
</dbReference>
<proteinExistence type="predicted"/>
<dbReference type="OrthoDB" id="2381017at2"/>
<protein>
    <recommendedName>
        <fullName evidence="4">SipL SPOCS domain-containing protein</fullName>
    </recommendedName>
</protein>